<dbReference type="PANTHER" id="PTHR45649">
    <property type="entry name" value="AMINO-ACID PERMEASE BAT1"/>
    <property type="match status" value="1"/>
</dbReference>
<dbReference type="GO" id="GO:0022857">
    <property type="term" value="F:transmembrane transporter activity"/>
    <property type="evidence" value="ECO:0007669"/>
    <property type="project" value="InterPro"/>
</dbReference>
<feature type="transmembrane region" description="Helical" evidence="7">
    <location>
        <begin position="16"/>
        <end position="39"/>
    </location>
</feature>
<evidence type="ECO:0000256" key="2">
    <source>
        <dbReference type="ARBA" id="ARBA00022448"/>
    </source>
</evidence>
<keyword evidence="4 7" id="KW-1133">Transmembrane helix</keyword>
<dbReference type="Gene3D" id="1.20.1740.10">
    <property type="entry name" value="Amino acid/polyamine transporter I"/>
    <property type="match status" value="1"/>
</dbReference>
<keyword evidence="5 7" id="KW-0472">Membrane</keyword>
<dbReference type="GO" id="GO:0016020">
    <property type="term" value="C:membrane"/>
    <property type="evidence" value="ECO:0007669"/>
    <property type="project" value="UniProtKB-SubCell"/>
</dbReference>
<feature type="compositionally biased region" description="Basic and acidic residues" evidence="6">
    <location>
        <begin position="550"/>
        <end position="562"/>
    </location>
</feature>
<keyword evidence="2" id="KW-0813">Transport</keyword>
<feature type="transmembrane region" description="Helical" evidence="7">
    <location>
        <begin position="388"/>
        <end position="411"/>
    </location>
</feature>
<protein>
    <recommendedName>
        <fullName evidence="10">Amino acid permease</fullName>
    </recommendedName>
</protein>
<dbReference type="AlphaFoldDB" id="A0A4U0TJB9"/>
<accession>A0A4U0TJB9</accession>
<evidence type="ECO:0000256" key="6">
    <source>
        <dbReference type="SAM" id="MobiDB-lite"/>
    </source>
</evidence>
<feature type="transmembrane region" description="Helical" evidence="7">
    <location>
        <begin position="165"/>
        <end position="185"/>
    </location>
</feature>
<reference evidence="8 9" key="1">
    <citation type="submission" date="2017-03" db="EMBL/GenBank/DDBJ databases">
        <title>Genomes of endolithic fungi from Antarctica.</title>
        <authorList>
            <person name="Coleine C."/>
            <person name="Masonjones S."/>
            <person name="Stajich J.E."/>
        </authorList>
    </citation>
    <scope>NUCLEOTIDE SEQUENCE [LARGE SCALE GENOMIC DNA]</scope>
    <source>
        <strain evidence="8 9">CCFEE 6315</strain>
    </source>
</reference>
<feature type="transmembrane region" description="Helical" evidence="7">
    <location>
        <begin position="99"/>
        <end position="120"/>
    </location>
</feature>
<name>A0A4U0TJB9_9PEZI</name>
<feature type="region of interest" description="Disordered" evidence="6">
    <location>
        <begin position="538"/>
        <end position="567"/>
    </location>
</feature>
<gene>
    <name evidence="8" type="ORF">B0A50_08687</name>
</gene>
<evidence type="ECO:0000256" key="7">
    <source>
        <dbReference type="SAM" id="Phobius"/>
    </source>
</evidence>
<feature type="transmembrane region" description="Helical" evidence="7">
    <location>
        <begin position="221"/>
        <end position="244"/>
    </location>
</feature>
<organism evidence="8 9">
    <name type="scientific">Salinomyces thailandicus</name>
    <dbReference type="NCBI Taxonomy" id="706561"/>
    <lineage>
        <taxon>Eukaryota</taxon>
        <taxon>Fungi</taxon>
        <taxon>Dikarya</taxon>
        <taxon>Ascomycota</taxon>
        <taxon>Pezizomycotina</taxon>
        <taxon>Dothideomycetes</taxon>
        <taxon>Dothideomycetidae</taxon>
        <taxon>Mycosphaerellales</taxon>
        <taxon>Teratosphaeriaceae</taxon>
        <taxon>Salinomyces</taxon>
    </lineage>
</organism>
<comment type="subcellular location">
    <subcellularLocation>
        <location evidence="1">Membrane</location>
        <topology evidence="1">Multi-pass membrane protein</topology>
    </subcellularLocation>
</comment>
<evidence type="ECO:0008006" key="10">
    <source>
        <dbReference type="Google" id="ProtNLM"/>
    </source>
</evidence>
<evidence type="ECO:0000256" key="1">
    <source>
        <dbReference type="ARBA" id="ARBA00004141"/>
    </source>
</evidence>
<feature type="transmembrane region" description="Helical" evidence="7">
    <location>
        <begin position="324"/>
        <end position="341"/>
    </location>
</feature>
<comment type="caution">
    <text evidence="8">The sequence shown here is derived from an EMBL/GenBank/DDBJ whole genome shotgun (WGS) entry which is preliminary data.</text>
</comment>
<dbReference type="EMBL" id="NAJL01000102">
    <property type="protein sequence ID" value="TKA21762.1"/>
    <property type="molecule type" value="Genomic_DNA"/>
</dbReference>
<evidence type="ECO:0000256" key="5">
    <source>
        <dbReference type="ARBA" id="ARBA00023136"/>
    </source>
</evidence>
<keyword evidence="9" id="KW-1185">Reference proteome</keyword>
<dbReference type="Pfam" id="PF13520">
    <property type="entry name" value="AA_permease_2"/>
    <property type="match status" value="1"/>
</dbReference>
<dbReference type="OrthoDB" id="3257095at2759"/>
<feature type="transmembrane region" description="Helical" evidence="7">
    <location>
        <begin position="347"/>
        <end position="368"/>
    </location>
</feature>
<evidence type="ECO:0000313" key="9">
    <source>
        <dbReference type="Proteomes" id="UP000308549"/>
    </source>
</evidence>
<feature type="transmembrane region" description="Helical" evidence="7">
    <location>
        <begin position="140"/>
        <end position="160"/>
    </location>
</feature>
<proteinExistence type="predicted"/>
<sequence length="1073" mass="121613">MNAQTRVRRVFSFTQIFFFALTFMSSWEAMVLNLQAILYNGGPQALAWGILIVMAGALAQTASLAEMASTQPIAGAQYHWTHAFAPAAQRRFITWMQGWITWFAWVSTLAGIANGSAYMLQSVVAVNYPAYVPQAWHVTLIIFALLIVEGLMNMFTWFLIPWIELLAGVLHVVLFIIFVVAFLTLSPKHTAEYVFFKQSSFDGAVHMSEEVRKSRQAVPRAMFWTMPLNWILAYAMILVMLFCLGDLEAAVNADFPFMEICTQATGSVKAATAMVCGLLVISFAATLGTIASTSRLTWAWARDGGLPAWFSAISPKHRVPVRSIWLPIFVVMCLACLNIGSSAAFGAFISLASLALFTSYAIAISCMLRARRHNIIRFGEWTLDKFGAPINVFALVYTWWMMVFFCFPQYLPVTGENFNYALPIFAFVVFVALVLWAARARTHWPGLNKEITDIVMADSDRNAADLGQFVLGPPNTNTTYQICLRDATKIASPKPSRRYWKWLRLRDRDDAAREAPAVLAATLLGGDDVEGATVWQEGQVIDEGSAKASARTDPEKGPDIESHAATQPKMITRIGLSRSENKVSWIPLLRRLHQAYEGNHDAKLVETCLSLDVSPEPAPVRDGTTETQANIQFQEWVWDVLPSDTSKPLAVTTLGTLVIFALRMGLRWHSLDLKKRELLASGHQFSLTFIEINGLGWLAKFTAPRHITNDTAPIIPSEAVDKMMCGIIPTCKGLVGEDLECIGDDRSQSTWLTLCRRLSLDVKVIRSGHAKPDWEAHNTEVLWWEPHNEAVTLLCQFLPIKDSSASLYYFWGISGNGRCVFTFYEGYFALWRRLRRLQDGNALSEAMQEVLRLFNFLEETYRMDFYAINNKRAVKAADGNTEADRREKQMRLLQDCRRIFRWTTDWFSYKERSFTQPSPCEEDEGQTLYVCLVAAHCYMSYQAIPKAKKKVQEARRKGRQNGGFDRAFKHQEYKLDATDAYGISLRPPEKYKFFNADMYHIGLEYTEMYDHDEHGIVNYMRKREVELSDEVLKDAWWVLMLRGVVWSLSTWRGAPGEPLPSSYYKNDTPIWIT</sequence>
<evidence type="ECO:0000313" key="8">
    <source>
        <dbReference type="EMBL" id="TKA21762.1"/>
    </source>
</evidence>
<evidence type="ECO:0000256" key="4">
    <source>
        <dbReference type="ARBA" id="ARBA00022989"/>
    </source>
</evidence>
<dbReference type="InterPro" id="IPR002293">
    <property type="entry name" value="AA/rel_permease1"/>
</dbReference>
<keyword evidence="3 7" id="KW-0812">Transmembrane</keyword>
<dbReference type="Proteomes" id="UP000308549">
    <property type="component" value="Unassembled WGS sequence"/>
</dbReference>
<feature type="transmembrane region" description="Helical" evidence="7">
    <location>
        <begin position="417"/>
        <end position="438"/>
    </location>
</feature>
<feature type="transmembrane region" description="Helical" evidence="7">
    <location>
        <begin position="45"/>
        <end position="65"/>
    </location>
</feature>
<evidence type="ECO:0000256" key="3">
    <source>
        <dbReference type="ARBA" id="ARBA00022692"/>
    </source>
</evidence>
<dbReference type="PANTHER" id="PTHR45649:SF14">
    <property type="entry name" value="GABA PERMEASE"/>
    <property type="match status" value="1"/>
</dbReference>